<protein>
    <submittedName>
        <fullName evidence="1">Uncharacterized protein</fullName>
    </submittedName>
</protein>
<dbReference type="AlphaFoldDB" id="A0AAU9QJQ7"/>
<accession>A0AAU9QJQ7</accession>
<gene>
    <name evidence="1" type="ORF">THF1A12_20140</name>
</gene>
<evidence type="ECO:0000313" key="2">
    <source>
        <dbReference type="Proteomes" id="UP001295462"/>
    </source>
</evidence>
<sequence length="75" mass="8164">MSLVCSSVTLRISANVENEAPIEIAAKAQSNGFLENVFIADPVKSNECWVSRNGATLKKQTFSSLELDHINLLSL</sequence>
<organism evidence="1 2">
    <name type="scientific">Vibrio jasicida</name>
    <dbReference type="NCBI Taxonomy" id="766224"/>
    <lineage>
        <taxon>Bacteria</taxon>
        <taxon>Pseudomonadati</taxon>
        <taxon>Pseudomonadota</taxon>
        <taxon>Gammaproteobacteria</taxon>
        <taxon>Vibrionales</taxon>
        <taxon>Vibrionaceae</taxon>
        <taxon>Vibrio</taxon>
    </lineage>
</organism>
<proteinExistence type="predicted"/>
<reference evidence="1" key="1">
    <citation type="submission" date="2022-01" db="EMBL/GenBank/DDBJ databases">
        <authorList>
            <person name="Lagorce A."/>
        </authorList>
    </citation>
    <scope>NUCLEOTIDE SEQUENCE</scope>
    <source>
        <strain evidence="1">Th15_F1_A12</strain>
    </source>
</reference>
<evidence type="ECO:0000313" key="1">
    <source>
        <dbReference type="EMBL" id="CAH1585035.1"/>
    </source>
</evidence>
<dbReference type="Proteomes" id="UP001295462">
    <property type="component" value="Unassembled WGS sequence"/>
</dbReference>
<name>A0AAU9QJQ7_9VIBR</name>
<dbReference type="EMBL" id="CAKMUD010000072">
    <property type="protein sequence ID" value="CAH1585035.1"/>
    <property type="molecule type" value="Genomic_DNA"/>
</dbReference>
<comment type="caution">
    <text evidence="1">The sequence shown here is derived from an EMBL/GenBank/DDBJ whole genome shotgun (WGS) entry which is preliminary data.</text>
</comment>